<feature type="region of interest" description="Disordered" evidence="1">
    <location>
        <begin position="442"/>
        <end position="504"/>
    </location>
</feature>
<organism evidence="2">
    <name type="scientific">Ditylum brightwellii</name>
    <dbReference type="NCBI Taxonomy" id="49249"/>
    <lineage>
        <taxon>Eukaryota</taxon>
        <taxon>Sar</taxon>
        <taxon>Stramenopiles</taxon>
        <taxon>Ochrophyta</taxon>
        <taxon>Bacillariophyta</taxon>
        <taxon>Mediophyceae</taxon>
        <taxon>Lithodesmiophycidae</taxon>
        <taxon>Lithodesmiales</taxon>
        <taxon>Lithodesmiaceae</taxon>
        <taxon>Ditylum</taxon>
    </lineage>
</organism>
<feature type="compositionally biased region" description="Low complexity" evidence="1">
    <location>
        <begin position="470"/>
        <end position="484"/>
    </location>
</feature>
<dbReference type="EMBL" id="HBNS01036941">
    <property type="protein sequence ID" value="CAE4633743.1"/>
    <property type="molecule type" value="Transcribed_RNA"/>
</dbReference>
<name>A0A7S4S3Q9_9STRA</name>
<feature type="compositionally biased region" description="Low complexity" evidence="1">
    <location>
        <begin position="98"/>
        <end position="115"/>
    </location>
</feature>
<reference evidence="2" key="1">
    <citation type="submission" date="2021-01" db="EMBL/GenBank/DDBJ databases">
        <authorList>
            <person name="Corre E."/>
            <person name="Pelletier E."/>
            <person name="Niang G."/>
            <person name="Scheremetjew M."/>
            <person name="Finn R."/>
            <person name="Kale V."/>
            <person name="Holt S."/>
            <person name="Cochrane G."/>
            <person name="Meng A."/>
            <person name="Brown T."/>
            <person name="Cohen L."/>
        </authorList>
    </citation>
    <scope>NUCLEOTIDE SEQUENCE</scope>
    <source>
        <strain evidence="2">GSO104</strain>
    </source>
</reference>
<feature type="compositionally biased region" description="Low complexity" evidence="1">
    <location>
        <begin position="163"/>
        <end position="177"/>
    </location>
</feature>
<proteinExistence type="predicted"/>
<evidence type="ECO:0000313" key="2">
    <source>
        <dbReference type="EMBL" id="CAE4633743.1"/>
    </source>
</evidence>
<evidence type="ECO:0000256" key="1">
    <source>
        <dbReference type="SAM" id="MobiDB-lite"/>
    </source>
</evidence>
<feature type="region of interest" description="Disordered" evidence="1">
    <location>
        <begin position="196"/>
        <end position="221"/>
    </location>
</feature>
<feature type="compositionally biased region" description="Polar residues" evidence="1">
    <location>
        <begin position="76"/>
        <end position="94"/>
    </location>
</feature>
<accession>A0A7S4S3Q9</accession>
<gene>
    <name evidence="2" type="ORF">DBRI00130_LOCUS28861</name>
</gene>
<dbReference type="AlphaFoldDB" id="A0A7S4S3Q9"/>
<feature type="region of interest" description="Disordered" evidence="1">
    <location>
        <begin position="37"/>
        <end position="184"/>
    </location>
</feature>
<sequence length="527" mass="58189">MTRSNRAKSNGCRLNYSDQHRVQGAVVDAGSRNMAPSIGNLNLSDSAAEENDDSSAVTMVRSNSSKNSRRVDNRNATQSGQDDNDFFSTSSSAITMVRSNSSNSSRRLNHSASNRAQNSMNAGAAAGDRNTGDMTPNSPYVPAKLDPFMPSPPPIAPTNSYGQQKQHQQQRKSSSFSVTESEAATIHPQPTLQHYTGSYQQHQQQQRHASSSSSTTLVTTDSSLSANNDAVDVKCGVSGIGVVPRTTVYDTAKANARISVSNTSLHSERLKKQQVEVEHKLQVHLQAHCKPYQIGYELKDLGKVIMMSKRQVKWRFGFTNPDAIVKGQTGANCRGEEHEVTLTWSISSGKKQILLNNQEMHSSSNKTNFVNTSWNKKMRGIDRRFKLIAFSQQPPQQQQQRHQFGGERVKNQRQFDLFIDGQSFFDLTKIYDLGMHMIPPSPFASNRKGGVGGVGGRRRRTPQMHTESTPPNVAAGAAPSPSVPLLEQRRSGEFQTNTRVQNDEEDLQKAIAANISKVRTRCQVRQS</sequence>
<protein>
    <submittedName>
        <fullName evidence="2">Uncharacterized protein</fullName>
    </submittedName>
</protein>